<feature type="transmembrane region" description="Helical" evidence="1">
    <location>
        <begin position="456"/>
        <end position="474"/>
    </location>
</feature>
<reference evidence="2 3" key="1">
    <citation type="submission" date="2019-11" db="EMBL/GenBank/DDBJ databases">
        <title>Novel species isolated from a subtropical stream in China.</title>
        <authorList>
            <person name="Lu H."/>
        </authorList>
    </citation>
    <scope>NUCLEOTIDE SEQUENCE [LARGE SCALE GENOMIC DNA]</scope>
    <source>
        <strain evidence="2 3">FT92W</strain>
    </source>
</reference>
<evidence type="ECO:0000256" key="1">
    <source>
        <dbReference type="SAM" id="Phobius"/>
    </source>
</evidence>
<feature type="transmembrane region" description="Helical" evidence="1">
    <location>
        <begin position="151"/>
        <end position="173"/>
    </location>
</feature>
<protein>
    <submittedName>
        <fullName evidence="2">Uncharacterized protein</fullName>
    </submittedName>
</protein>
<evidence type="ECO:0000313" key="3">
    <source>
        <dbReference type="Proteomes" id="UP000446768"/>
    </source>
</evidence>
<feature type="transmembrane region" description="Helical" evidence="1">
    <location>
        <begin position="480"/>
        <end position="500"/>
    </location>
</feature>
<name>A0A7X2IN23_9BURK</name>
<keyword evidence="1" id="KW-0812">Transmembrane</keyword>
<sequence>MTESLHRFGALLVADLRQRLRSQVFWVVLALSIGLTWLCFPPATAKYIIVGVNGNHRGAYSSAWIGMVLAMLSIWTSLAGFQLLRGTVRRDFDTRVWELLEATPLSRAAYLLSKWCSHMVVLAMVLAPQVLVGLAAQIWRGEDSHVVMGQMLAPVLLFAVPSLGITAMFAIWFDLIPRLRGNAGNLLYIFISAASIAAAAAFSGSHHWFSDPRGITLFHEALRVNLDGVLPGPLQACIGCGFPRRDAMLFDWPGWSMAPAQVWGRVLWLAISVGVVLLAAPLLDRIAAGGRRMAQRGHGVRRADRWLAIVLQPLRRTHGGAMLAAELQLALQARPPMWWLGSVAAWVFQCSPAGPWAPYGVIGAWLLLAPVYGKAPLREVRHGADAIMFSASQGARRIFFARWTMLLILGWLWTLPAMVQYGAHAPLAALAVLVAGGSLASWSMALAALARSSRPMEILLCGFAYFGLQGMAVLHVTADAAWTVMLHMALLPGAGMAYLLSWPRLTFAA</sequence>
<feature type="transmembrane region" description="Helical" evidence="1">
    <location>
        <begin position="63"/>
        <end position="84"/>
    </location>
</feature>
<feature type="transmembrane region" description="Helical" evidence="1">
    <location>
        <begin position="185"/>
        <end position="204"/>
    </location>
</feature>
<keyword evidence="3" id="KW-1185">Reference proteome</keyword>
<comment type="caution">
    <text evidence="2">The sequence shown here is derived from an EMBL/GenBank/DDBJ whole genome shotgun (WGS) entry which is preliminary data.</text>
</comment>
<dbReference type="RefSeq" id="WP_154374041.1">
    <property type="nucleotide sequence ID" value="NZ_WKJJ01000006.1"/>
</dbReference>
<evidence type="ECO:0000313" key="2">
    <source>
        <dbReference type="EMBL" id="MRV72473.1"/>
    </source>
</evidence>
<feature type="transmembrane region" description="Helical" evidence="1">
    <location>
        <begin position="427"/>
        <end position="449"/>
    </location>
</feature>
<dbReference type="AlphaFoldDB" id="A0A7X2IN23"/>
<keyword evidence="1" id="KW-0472">Membrane</keyword>
<feature type="transmembrane region" description="Helical" evidence="1">
    <location>
        <begin position="262"/>
        <end position="283"/>
    </location>
</feature>
<feature type="transmembrane region" description="Helical" evidence="1">
    <location>
        <begin position="115"/>
        <end position="139"/>
    </location>
</feature>
<proteinExistence type="predicted"/>
<dbReference type="Proteomes" id="UP000446768">
    <property type="component" value="Unassembled WGS sequence"/>
</dbReference>
<accession>A0A7X2IN23</accession>
<keyword evidence="1" id="KW-1133">Transmembrane helix</keyword>
<dbReference type="EMBL" id="WKJJ01000006">
    <property type="protein sequence ID" value="MRV72473.1"/>
    <property type="molecule type" value="Genomic_DNA"/>
</dbReference>
<feature type="transmembrane region" description="Helical" evidence="1">
    <location>
        <begin position="24"/>
        <end position="43"/>
    </location>
</feature>
<organism evidence="2 3">
    <name type="scientific">Pseudoduganella rivuli</name>
    <dbReference type="NCBI Taxonomy" id="2666085"/>
    <lineage>
        <taxon>Bacteria</taxon>
        <taxon>Pseudomonadati</taxon>
        <taxon>Pseudomonadota</taxon>
        <taxon>Betaproteobacteria</taxon>
        <taxon>Burkholderiales</taxon>
        <taxon>Oxalobacteraceae</taxon>
        <taxon>Telluria group</taxon>
        <taxon>Pseudoduganella</taxon>
    </lineage>
</organism>
<feature type="transmembrane region" description="Helical" evidence="1">
    <location>
        <begin position="398"/>
        <end position="415"/>
    </location>
</feature>
<gene>
    <name evidence="2" type="ORF">GJ700_12200</name>
</gene>